<protein>
    <submittedName>
        <fullName evidence="2">Uncharacterized protein</fullName>
    </submittedName>
</protein>
<evidence type="ECO:0000313" key="3">
    <source>
        <dbReference type="Proteomes" id="UP000544331"/>
    </source>
</evidence>
<feature type="chain" id="PRO_5034047216" evidence="1">
    <location>
        <begin position="19"/>
        <end position="75"/>
    </location>
</feature>
<evidence type="ECO:0000313" key="2">
    <source>
        <dbReference type="EMBL" id="KAF5702544.1"/>
    </source>
</evidence>
<proteinExistence type="predicted"/>
<comment type="caution">
    <text evidence="2">The sequence shown here is derived from an EMBL/GenBank/DDBJ whole genome shotgun (WGS) entry which is preliminary data.</text>
</comment>
<gene>
    <name evidence="2" type="ORF">FMUND_13424</name>
</gene>
<organism evidence="2 3">
    <name type="scientific">Fusarium mundagurra</name>
    <dbReference type="NCBI Taxonomy" id="1567541"/>
    <lineage>
        <taxon>Eukaryota</taxon>
        <taxon>Fungi</taxon>
        <taxon>Dikarya</taxon>
        <taxon>Ascomycota</taxon>
        <taxon>Pezizomycotina</taxon>
        <taxon>Sordariomycetes</taxon>
        <taxon>Hypocreomycetidae</taxon>
        <taxon>Hypocreales</taxon>
        <taxon>Nectriaceae</taxon>
        <taxon>Fusarium</taxon>
        <taxon>Fusarium fujikuroi species complex</taxon>
    </lineage>
</organism>
<dbReference type="OrthoDB" id="10483852at2759"/>
<reference evidence="2 3" key="1">
    <citation type="submission" date="2020-05" db="EMBL/GenBank/DDBJ databases">
        <title>Identification and distribution of gene clusters putatively required for synthesis of sphingolipid metabolism inhibitors in phylogenetically diverse species of the filamentous fungus Fusarium.</title>
        <authorList>
            <person name="Kim H.-S."/>
            <person name="Busman M."/>
            <person name="Brown D.W."/>
            <person name="Divon H."/>
            <person name="Uhlig S."/>
            <person name="Proctor R.H."/>
        </authorList>
    </citation>
    <scope>NUCLEOTIDE SEQUENCE [LARGE SCALE GENOMIC DNA]</scope>
    <source>
        <strain evidence="2 3">NRRL 66235</strain>
    </source>
</reference>
<dbReference type="Proteomes" id="UP000544331">
    <property type="component" value="Unassembled WGS sequence"/>
</dbReference>
<dbReference type="EMBL" id="JAAOAN010000613">
    <property type="protein sequence ID" value="KAF5702544.1"/>
    <property type="molecule type" value="Genomic_DNA"/>
</dbReference>
<keyword evidence="1" id="KW-0732">Signal</keyword>
<name>A0A8H5XZ70_9HYPO</name>
<sequence length="75" mass="7585">MKLISISFALLAALGAQAMPTNGTIDGTAKGTFGTLALGRSSQQQCTGFGGQCLVNGRRQICNVGKVPSTTPLSA</sequence>
<accession>A0A8H5XZ70</accession>
<keyword evidence="3" id="KW-1185">Reference proteome</keyword>
<evidence type="ECO:0000256" key="1">
    <source>
        <dbReference type="SAM" id="SignalP"/>
    </source>
</evidence>
<feature type="signal peptide" evidence="1">
    <location>
        <begin position="1"/>
        <end position="18"/>
    </location>
</feature>
<dbReference type="AlphaFoldDB" id="A0A8H5XZ70"/>